<name>A0AAU7V779_9ACTO</name>
<dbReference type="Gene3D" id="1.10.10.10">
    <property type="entry name" value="Winged helix-like DNA-binding domain superfamily/Winged helix DNA-binding domain"/>
    <property type="match status" value="1"/>
</dbReference>
<keyword evidence="1" id="KW-0805">Transcription regulation</keyword>
<reference evidence="5" key="1">
    <citation type="submission" date="2023-11" db="EMBL/GenBank/DDBJ databases">
        <title>Scrofimicrobium hongkongense sp. nov., isolated from a patient with peritonitis.</title>
        <authorList>
            <person name="Lao H.Y."/>
            <person name="Wong A.Y.P."/>
            <person name="Ng T.L."/>
            <person name="Wong R.Y.L."/>
            <person name="Yau M.C.Y."/>
            <person name="Lam J.Y.W."/>
            <person name="Siu G.K.H."/>
        </authorList>
    </citation>
    <scope>NUCLEOTIDE SEQUENCE</scope>
    <source>
        <strain evidence="5">R131</strain>
    </source>
</reference>
<dbReference type="PANTHER" id="PTHR38445:SF9">
    <property type="entry name" value="HTH-TYPE TRANSCRIPTIONAL REPRESSOR YTRA"/>
    <property type="match status" value="1"/>
</dbReference>
<dbReference type="InterPro" id="IPR000524">
    <property type="entry name" value="Tscrpt_reg_HTH_GntR"/>
</dbReference>
<keyword evidence="2" id="KW-0238">DNA-binding</keyword>
<dbReference type="RefSeq" id="WP_350258349.1">
    <property type="nucleotide sequence ID" value="NZ_CP138335.1"/>
</dbReference>
<evidence type="ECO:0000256" key="3">
    <source>
        <dbReference type="ARBA" id="ARBA00023163"/>
    </source>
</evidence>
<dbReference type="KEGG" id="sapp:SAC06_00900"/>
<dbReference type="SMART" id="SM00345">
    <property type="entry name" value="HTH_GNTR"/>
    <property type="match status" value="1"/>
</dbReference>
<dbReference type="PROSITE" id="PS50949">
    <property type="entry name" value="HTH_GNTR"/>
    <property type="match status" value="1"/>
</dbReference>
<dbReference type="GO" id="GO:0003677">
    <property type="term" value="F:DNA binding"/>
    <property type="evidence" value="ECO:0007669"/>
    <property type="project" value="UniProtKB-KW"/>
</dbReference>
<protein>
    <submittedName>
        <fullName evidence="5">GntR family transcriptional regulator</fullName>
    </submittedName>
</protein>
<evidence type="ECO:0000256" key="1">
    <source>
        <dbReference type="ARBA" id="ARBA00023015"/>
    </source>
</evidence>
<evidence type="ECO:0000259" key="4">
    <source>
        <dbReference type="PROSITE" id="PS50949"/>
    </source>
</evidence>
<dbReference type="PANTHER" id="PTHR38445">
    <property type="entry name" value="HTH-TYPE TRANSCRIPTIONAL REPRESSOR YTRA"/>
    <property type="match status" value="1"/>
</dbReference>
<evidence type="ECO:0000256" key="2">
    <source>
        <dbReference type="ARBA" id="ARBA00023125"/>
    </source>
</evidence>
<dbReference type="Pfam" id="PF00392">
    <property type="entry name" value="GntR"/>
    <property type="match status" value="1"/>
</dbReference>
<proteinExistence type="predicted"/>
<feature type="domain" description="HTH gntR-type" evidence="4">
    <location>
        <begin position="10"/>
        <end position="78"/>
    </location>
</feature>
<keyword evidence="3" id="KW-0804">Transcription</keyword>
<gene>
    <name evidence="5" type="ORF">SAC06_00900</name>
</gene>
<dbReference type="CDD" id="cd07377">
    <property type="entry name" value="WHTH_GntR"/>
    <property type="match status" value="1"/>
</dbReference>
<evidence type="ECO:0000313" key="5">
    <source>
        <dbReference type="EMBL" id="XBW08150.1"/>
    </source>
</evidence>
<dbReference type="AlphaFoldDB" id="A0AAU7V779"/>
<dbReference type="GO" id="GO:0003700">
    <property type="term" value="F:DNA-binding transcription factor activity"/>
    <property type="evidence" value="ECO:0007669"/>
    <property type="project" value="InterPro"/>
</dbReference>
<organism evidence="5">
    <name type="scientific">Scrofimicrobium appendicitidis</name>
    <dbReference type="NCBI Taxonomy" id="3079930"/>
    <lineage>
        <taxon>Bacteria</taxon>
        <taxon>Bacillati</taxon>
        <taxon>Actinomycetota</taxon>
        <taxon>Actinomycetes</taxon>
        <taxon>Actinomycetales</taxon>
        <taxon>Actinomycetaceae</taxon>
        <taxon>Scrofimicrobium</taxon>
    </lineage>
</organism>
<dbReference type="InterPro" id="IPR036390">
    <property type="entry name" value="WH_DNA-bd_sf"/>
</dbReference>
<dbReference type="InterPro" id="IPR036388">
    <property type="entry name" value="WH-like_DNA-bd_sf"/>
</dbReference>
<sequence>MITVDADLSTPPFEQIRAQIAAQVQSGELRAGQRLPAIRQLAADLRIAPGTVARAYSDLEEAGLIETSRRFGSRVKAAAAPGDSDLAEQARTLSRTAKRAGLSQADLLGLVQSAWSEISGEGGQHESAAG</sequence>
<dbReference type="EMBL" id="CP138335">
    <property type="protein sequence ID" value="XBW08150.1"/>
    <property type="molecule type" value="Genomic_DNA"/>
</dbReference>
<accession>A0AAU7V779</accession>
<dbReference type="SUPFAM" id="SSF46785">
    <property type="entry name" value="Winged helix' DNA-binding domain"/>
    <property type="match status" value="1"/>
</dbReference>